<dbReference type="Gene3D" id="2.40.30.10">
    <property type="entry name" value="Translation factors"/>
    <property type="match status" value="1"/>
</dbReference>
<protein>
    <submittedName>
        <fullName evidence="6">Ribosome-releasing factor 2, mitochondrial</fullName>
    </submittedName>
</protein>
<keyword evidence="4" id="KW-0342">GTP-binding</keyword>
<evidence type="ECO:0000256" key="2">
    <source>
        <dbReference type="ARBA" id="ARBA00022917"/>
    </source>
</evidence>
<evidence type="ECO:0000256" key="1">
    <source>
        <dbReference type="ARBA" id="ARBA00022741"/>
    </source>
</evidence>
<dbReference type="SMART" id="SM00889">
    <property type="entry name" value="EFG_IV"/>
    <property type="match status" value="1"/>
</dbReference>
<dbReference type="PROSITE" id="PS51722">
    <property type="entry name" value="G_TR_2"/>
    <property type="match status" value="1"/>
</dbReference>
<dbReference type="InterPro" id="IPR035649">
    <property type="entry name" value="EFG_V"/>
</dbReference>
<dbReference type="Gene3D" id="3.30.230.10">
    <property type="match status" value="1"/>
</dbReference>
<dbReference type="Pfam" id="PF14492">
    <property type="entry name" value="EFG_III"/>
    <property type="match status" value="1"/>
</dbReference>
<reference evidence="6" key="1">
    <citation type="submission" date="2021-05" db="EMBL/GenBank/DDBJ databases">
        <authorList>
            <person name="Alioto T."/>
            <person name="Alioto T."/>
            <person name="Gomez Garrido J."/>
        </authorList>
    </citation>
    <scope>NUCLEOTIDE SEQUENCE</scope>
</reference>
<dbReference type="InterPro" id="IPR027417">
    <property type="entry name" value="P-loop_NTPase"/>
</dbReference>
<dbReference type="FunFam" id="3.30.70.870:FF:000005">
    <property type="entry name" value="Ribosome-releasing factor 2, mitochondrial"/>
    <property type="match status" value="1"/>
</dbReference>
<dbReference type="GO" id="GO:0005525">
    <property type="term" value="F:GTP binding"/>
    <property type="evidence" value="ECO:0007669"/>
    <property type="project" value="UniProtKB-KW"/>
</dbReference>
<dbReference type="EMBL" id="HBUF01362617">
    <property type="protein sequence ID" value="CAG6721718.1"/>
    <property type="molecule type" value="Transcribed_RNA"/>
</dbReference>
<dbReference type="SUPFAM" id="SSF52540">
    <property type="entry name" value="P-loop containing nucleoside triphosphate hydrolases"/>
    <property type="match status" value="1"/>
</dbReference>
<dbReference type="PANTHER" id="PTHR43261">
    <property type="entry name" value="TRANSLATION ELONGATION FACTOR G-RELATED"/>
    <property type="match status" value="1"/>
</dbReference>
<keyword evidence="2" id="KW-0648">Protein biosynthesis</keyword>
<dbReference type="InterPro" id="IPR041095">
    <property type="entry name" value="EFG_II"/>
</dbReference>
<feature type="domain" description="Tr-type G" evidence="5">
    <location>
        <begin position="47"/>
        <end position="328"/>
    </location>
</feature>
<dbReference type="NCBIfam" id="TIGR00231">
    <property type="entry name" value="small_GTP"/>
    <property type="match status" value="1"/>
</dbReference>
<dbReference type="InterPro" id="IPR000640">
    <property type="entry name" value="EFG_V-like"/>
</dbReference>
<dbReference type="Pfam" id="PF22042">
    <property type="entry name" value="EF-G_D2"/>
    <property type="match status" value="1"/>
</dbReference>
<dbReference type="SMART" id="SM00838">
    <property type="entry name" value="EFG_C"/>
    <property type="match status" value="1"/>
</dbReference>
<dbReference type="GO" id="GO:0003924">
    <property type="term" value="F:GTPase activity"/>
    <property type="evidence" value="ECO:0007669"/>
    <property type="project" value="InterPro"/>
</dbReference>
<dbReference type="Pfam" id="PF00009">
    <property type="entry name" value="GTP_EFTU"/>
    <property type="match status" value="1"/>
</dbReference>
<dbReference type="PRINTS" id="PR00315">
    <property type="entry name" value="ELONGATNFCT"/>
</dbReference>
<dbReference type="GO" id="GO:0032543">
    <property type="term" value="P:mitochondrial translation"/>
    <property type="evidence" value="ECO:0007669"/>
    <property type="project" value="TreeGrafter"/>
</dbReference>
<evidence type="ECO:0000256" key="3">
    <source>
        <dbReference type="ARBA" id="ARBA00023128"/>
    </source>
</evidence>
<dbReference type="InterPro" id="IPR020568">
    <property type="entry name" value="Ribosomal_Su5_D2-typ_SF"/>
</dbReference>
<dbReference type="EMBL" id="HBUF01362620">
    <property type="protein sequence ID" value="CAG6721725.1"/>
    <property type="molecule type" value="Transcribed_RNA"/>
</dbReference>
<keyword evidence="3" id="KW-0496">Mitochondrion</keyword>
<sequence length="757" mass="84061">MQGKLLRSLTTKSTKIHAPICLYIQRFYARNVTPKPVKSVKLNDNVYKIRNIGISAHIDAGKTTTTERMLFYSGLINHMGEVHDGNTVTDYMEQERNRGITIRSAAVCINWQDHVINIIDTPGHIDFTMEVEQALNVMDGAVIVLDGSAGVEAQTITVWRQADKFSIPRLVYVNKMDRPDADLDMCVKSIRDRFKVIPLVLQLPVKNNKGSMVGLIDLITMEQIIWTGNQGCDVQARKLTPEDETIYEKALCARGVLSEQLADCSESIADVIINEGNNQLIPAAQMKEALRQAILDMNHVPVVCGSSYKNIGVQKLMDAIVDILPSPCDRPALAMYQHFADSLCARAFKVVHDKHKGAVTFFRIYSGSFKKGQKLYNIHLDQSEQISRLLLAEADDYKEVSELQCGNMAAVTGLKNTMCGDLVCSSEKAYKSARKSFAKASKASDEQLNELFNARTRIPDPVFFCSIEPPSQSAQVALDEALSQLQREDPSLRIDVSPDTGQTILGGMGELHLEIIRDRILTEYKVDADLGPLQIAYKETIMSPAKANHEHKIKIGTQEHRVQLTLSVLPIVNDSKSYPLVSLDTNPEYSENTALIYPRRLQCIKAGVDSALVSGPKLSCPVVGVRVLVHHLEVGRHTSDPVISSCTTQCIYKALKAAGIILLEPYMYLEIIADAQYVHSILGDLSRRRAEIKSVEDRGLSKVVNAEAPLAELLGYCQTVRTLSSGRSHFSMEFKCYKEVSNQHEAQAVRNITGFDP</sequence>
<dbReference type="GO" id="GO:0005759">
    <property type="term" value="C:mitochondrial matrix"/>
    <property type="evidence" value="ECO:0007669"/>
    <property type="project" value="UniProtKB-ARBA"/>
</dbReference>
<dbReference type="SUPFAM" id="SSF50447">
    <property type="entry name" value="Translation proteins"/>
    <property type="match status" value="1"/>
</dbReference>
<evidence type="ECO:0000256" key="4">
    <source>
        <dbReference type="ARBA" id="ARBA00023134"/>
    </source>
</evidence>
<name>A0A8D8VC39_9HEMI</name>
<dbReference type="CDD" id="cd01886">
    <property type="entry name" value="EF-G"/>
    <property type="match status" value="1"/>
</dbReference>
<dbReference type="Gene3D" id="3.30.70.240">
    <property type="match status" value="1"/>
</dbReference>
<dbReference type="InterPro" id="IPR009000">
    <property type="entry name" value="Transl_B-barrel_sf"/>
</dbReference>
<dbReference type="SUPFAM" id="SSF54980">
    <property type="entry name" value="EF-G C-terminal domain-like"/>
    <property type="match status" value="2"/>
</dbReference>
<dbReference type="AlphaFoldDB" id="A0A8D8VC39"/>
<dbReference type="Gene3D" id="3.40.50.300">
    <property type="entry name" value="P-loop containing nucleotide triphosphate hydrolases"/>
    <property type="match status" value="1"/>
</dbReference>
<proteinExistence type="predicted"/>
<dbReference type="CDD" id="cd16262">
    <property type="entry name" value="EFG_III"/>
    <property type="match status" value="1"/>
</dbReference>
<dbReference type="SUPFAM" id="SSF54211">
    <property type="entry name" value="Ribosomal protein S5 domain 2-like"/>
    <property type="match status" value="1"/>
</dbReference>
<dbReference type="PROSITE" id="PS00301">
    <property type="entry name" value="G_TR_1"/>
    <property type="match status" value="1"/>
</dbReference>
<dbReference type="InterPro" id="IPR005517">
    <property type="entry name" value="Transl_elong_EFG/EF2_IV"/>
</dbReference>
<dbReference type="InterPro" id="IPR014721">
    <property type="entry name" value="Ribsml_uS5_D2-typ_fold_subgr"/>
</dbReference>
<dbReference type="InterPro" id="IPR031157">
    <property type="entry name" value="G_TR_CS"/>
</dbReference>
<dbReference type="FunFam" id="3.30.70.240:FF:000001">
    <property type="entry name" value="Elongation factor G"/>
    <property type="match status" value="1"/>
</dbReference>
<dbReference type="FunFam" id="3.40.50.300:FF:000514">
    <property type="entry name" value="Ribosome-releasing factor 2, mitochondrial"/>
    <property type="match status" value="1"/>
</dbReference>
<dbReference type="CDD" id="cd03713">
    <property type="entry name" value="EFG_mtEFG_C"/>
    <property type="match status" value="1"/>
</dbReference>
<accession>A0A8D8VC39</accession>
<dbReference type="Gene3D" id="3.30.70.870">
    <property type="entry name" value="Elongation Factor G (Translational Gtpase), domain 3"/>
    <property type="match status" value="1"/>
</dbReference>
<dbReference type="InterPro" id="IPR005225">
    <property type="entry name" value="Small_GTP-bd"/>
</dbReference>
<dbReference type="PANTHER" id="PTHR43261:SF1">
    <property type="entry name" value="RIBOSOME-RELEASING FACTOR 2, MITOCHONDRIAL"/>
    <property type="match status" value="1"/>
</dbReference>
<dbReference type="Pfam" id="PF00679">
    <property type="entry name" value="EFG_C"/>
    <property type="match status" value="1"/>
</dbReference>
<dbReference type="InterPro" id="IPR053905">
    <property type="entry name" value="EF-G-like_DII"/>
</dbReference>
<dbReference type="InterPro" id="IPR009022">
    <property type="entry name" value="EFG_III"/>
</dbReference>
<organism evidence="6">
    <name type="scientific">Cacopsylla melanoneura</name>
    <dbReference type="NCBI Taxonomy" id="428564"/>
    <lineage>
        <taxon>Eukaryota</taxon>
        <taxon>Metazoa</taxon>
        <taxon>Ecdysozoa</taxon>
        <taxon>Arthropoda</taxon>
        <taxon>Hexapoda</taxon>
        <taxon>Insecta</taxon>
        <taxon>Pterygota</taxon>
        <taxon>Neoptera</taxon>
        <taxon>Paraneoptera</taxon>
        <taxon>Hemiptera</taxon>
        <taxon>Sternorrhyncha</taxon>
        <taxon>Psylloidea</taxon>
        <taxon>Psyllidae</taxon>
        <taxon>Psyllinae</taxon>
        <taxon>Cacopsylla</taxon>
    </lineage>
</organism>
<keyword evidence="1" id="KW-0547">Nucleotide-binding</keyword>
<dbReference type="InterPro" id="IPR035647">
    <property type="entry name" value="EFG_III/V"/>
</dbReference>
<dbReference type="InterPro" id="IPR000795">
    <property type="entry name" value="T_Tr_GTP-bd_dom"/>
</dbReference>
<evidence type="ECO:0000259" key="5">
    <source>
        <dbReference type="PROSITE" id="PS51722"/>
    </source>
</evidence>
<evidence type="ECO:0000313" key="6">
    <source>
        <dbReference type="EMBL" id="CAG6721718.1"/>
    </source>
</evidence>
<dbReference type="GO" id="GO:0032790">
    <property type="term" value="P:ribosome disassembly"/>
    <property type="evidence" value="ECO:0007669"/>
    <property type="project" value="TreeGrafter"/>
</dbReference>